<dbReference type="Ensembl" id="ENSGWIT00000016753.1">
    <property type="protein sequence ID" value="ENSGWIP00000015158.1"/>
    <property type="gene ID" value="ENSGWIG00000008517.1"/>
</dbReference>
<dbReference type="InterPro" id="IPR018302">
    <property type="entry name" value="CenpF/LEK1_Rb-prot-bd"/>
</dbReference>
<evidence type="ECO:0000313" key="5">
    <source>
        <dbReference type="Ensembl" id="ENSGWIP00000015158.1"/>
    </source>
</evidence>
<reference evidence="5" key="1">
    <citation type="submission" date="2020-06" db="EMBL/GenBank/DDBJ databases">
        <authorList>
            <consortium name="Wellcome Sanger Institute Data Sharing"/>
        </authorList>
    </citation>
    <scope>NUCLEOTIDE SEQUENCE [LARGE SCALE GENOMIC DNA]</scope>
</reference>
<organism evidence="5 6">
    <name type="scientific">Gouania willdenowi</name>
    <name type="common">Blunt-snouted clingfish</name>
    <name type="synonym">Lepadogaster willdenowi</name>
    <dbReference type="NCBI Taxonomy" id="441366"/>
    <lineage>
        <taxon>Eukaryota</taxon>
        <taxon>Metazoa</taxon>
        <taxon>Chordata</taxon>
        <taxon>Craniata</taxon>
        <taxon>Vertebrata</taxon>
        <taxon>Euteleostomi</taxon>
        <taxon>Actinopterygii</taxon>
        <taxon>Neopterygii</taxon>
        <taxon>Teleostei</taxon>
        <taxon>Neoteleostei</taxon>
        <taxon>Acanthomorphata</taxon>
        <taxon>Ovalentaria</taxon>
        <taxon>Blenniimorphae</taxon>
        <taxon>Blenniiformes</taxon>
        <taxon>Gobiesocoidei</taxon>
        <taxon>Gobiesocidae</taxon>
        <taxon>Gobiesocinae</taxon>
        <taxon>Gouania</taxon>
    </lineage>
</organism>
<evidence type="ECO:0000256" key="1">
    <source>
        <dbReference type="SAM" id="Coils"/>
    </source>
</evidence>
<accession>A0A8C5E425</accession>
<dbReference type="GO" id="GO:0000922">
    <property type="term" value="C:spindle pole"/>
    <property type="evidence" value="ECO:0007669"/>
    <property type="project" value="TreeGrafter"/>
</dbReference>
<feature type="coiled-coil region" evidence="1">
    <location>
        <begin position="1135"/>
        <end position="1162"/>
    </location>
</feature>
<keyword evidence="6" id="KW-1185">Reference proteome</keyword>
<feature type="compositionally biased region" description="Basic and acidic residues" evidence="2">
    <location>
        <begin position="562"/>
        <end position="577"/>
    </location>
</feature>
<dbReference type="GO" id="GO:0008017">
    <property type="term" value="F:microtubule binding"/>
    <property type="evidence" value="ECO:0007669"/>
    <property type="project" value="InterPro"/>
</dbReference>
<feature type="compositionally biased region" description="Basic and acidic residues" evidence="2">
    <location>
        <begin position="1324"/>
        <end position="1334"/>
    </location>
</feature>
<sequence>MSWAEEDWTVGLSGRVLQKVKELQVHQERLSRENKQKQLQLDNIHISLGKQTAKYEEVRVELQSVQRELQFVQEEAKTAFNSKERLSQEVQTKQAQVCSLEGQLDAARAHNNKLTQEIKRLEAELEKLQNSRVVADTTLYSTPCWNPSSYREHHGIRQEESSLQRDGQNRTHHSRQRLQFSDVATPSLPRQPSTPYAAFPWEQDESTPIAKRRLPLSPQMQPHDVTHQELRVQGDCGIDGRREADEMRSRVSALEAELSEKATTLKCVQTEQVQSKKELAAKELSLQNAHSELSVAQTRLIQEKERTSAAEHRLKQLQEELKCQRQNAESIRLQQQQRTKEQEKQHQRDLAELQKERQFLEKQHQQEVNKLNQELQQARTLHNALQAQFDKLLLQKQMLDKEFDSLKAKLKWTEDELKESQKKETQLQAKLTEVVHEVESVTVSLEQSRKRERTLEEEGKRLAEERLDALRQVKELQEQKSSLAISSQPVQFCPVGQGFSSPSSVPHPPRPPTKRPDFQQTRADDEQTAYERRAQQPNLYSDREPGEGIDSEHIAVTSPADSENKSRNEAMKSDIHGTNRSFSSFSSTITGNVHRGTDSDNPYLLQTMRLSSEKAPLLSEQSVLSPDLKKENDMLRSELQDVREELQKRLQDLEAQRRAEAEARTRLKQLSRKHANHSTVKEEKSKELSAQLESERAETERLKKLVTALEVEFKKRKESNIAEEDRENEMIELNIQLKKQLAEVKAQLALEQEERKQEEEEKNQKCISNTDVKEELSSKVAELTAEVEELRRRIKESQEEESLSADNSPLKYLNLHNDELNSNMVCPEHKLLLFCQSTNERNMLVSAGENFEKEESMIDLDPSLLSDEDETDQLTSNLDDFSLSELSTSDTSEVQHLKKECERQTERAAQSQVKLEALQRQVTRQTQQLTTAFEKQSMHIAGLLAELQEKERSHEEELLQCKKELEAAKSANHCNHIHHALKSLDNTNLNPTVTANHPESDKQDIECSSDLGKGLGFSELVNSTVGNVQHCQIRGRDNLVQQKDQVLNEKPAETSVLGSENKPQSLIQTQTPKSSVELCVQEHETQKQQEKLTCEKQESLSSVKSSGDKIYIFERTDEISRGAEEDQVQTSQADVNHLQQQVVALQMKIKALSEEVQQQAEELVLWKLSSQPAPTFNMLELQTDPDKMIQSQAQAQTHTLAPLCRQDNITVIREDQLLLSCSSRKLQGRLFCSRLEPKNLHPSETVTLQEFIQDTANNNQESKNENQKEEAFHQLAASSTQLKGKTDTELIQIPMSKGTQPCVVKDILQDWEATGTKTLASEEASIKEPTDRNVRSISSQTDSLNICAATQTDKEVVESPPLSPVSAPEGAESQQPLLFTGSFPIPADPARLAERIRRNRTQLSAAFDDTEYEPYGLPEVVMKGFADIPSGPSCPYILRRGLLGTTVVPGLEKEEETD</sequence>
<dbReference type="GO" id="GO:0051310">
    <property type="term" value="P:metaphase chromosome alignment"/>
    <property type="evidence" value="ECO:0007669"/>
    <property type="project" value="TreeGrafter"/>
</dbReference>
<dbReference type="GO" id="GO:0070840">
    <property type="term" value="F:dynein complex binding"/>
    <property type="evidence" value="ECO:0007669"/>
    <property type="project" value="TreeGrafter"/>
</dbReference>
<feature type="compositionally biased region" description="Basic and acidic residues" evidence="2">
    <location>
        <begin position="150"/>
        <end position="169"/>
    </location>
</feature>
<dbReference type="PANTHER" id="PTHR18874:SF10">
    <property type="entry name" value="CENTROMERE PROTEIN F"/>
    <property type="match status" value="1"/>
</dbReference>
<evidence type="ECO:0000259" key="3">
    <source>
        <dbReference type="Pfam" id="PF10481"/>
    </source>
</evidence>
<feature type="domain" description="Centromere protein Cenp-F N-terminal" evidence="3">
    <location>
        <begin position="1"/>
        <end position="145"/>
    </location>
</feature>
<feature type="compositionally biased region" description="Basic and acidic residues" evidence="2">
    <location>
        <begin position="514"/>
        <end position="534"/>
    </location>
</feature>
<evidence type="ECO:0000256" key="2">
    <source>
        <dbReference type="SAM" id="MobiDB-lite"/>
    </source>
</evidence>
<protein>
    <submittedName>
        <fullName evidence="5">Centromere protein F-like</fullName>
    </submittedName>
</protein>
<feature type="domain" description="Kinetochore protein Cenp-F/LEK1 Rb protein-binding" evidence="4">
    <location>
        <begin position="1408"/>
        <end position="1441"/>
    </location>
</feature>
<dbReference type="Pfam" id="PF10481">
    <property type="entry name" value="CENP-F_N"/>
    <property type="match status" value="1"/>
</dbReference>
<feature type="region of interest" description="Disordered" evidence="2">
    <location>
        <begin position="494"/>
        <end position="600"/>
    </location>
</feature>
<feature type="coiled-coil region" evidence="1">
    <location>
        <begin position="300"/>
        <end position="480"/>
    </location>
</feature>
<feature type="compositionally biased region" description="Basic and acidic residues" evidence="2">
    <location>
        <begin position="541"/>
        <end position="553"/>
    </location>
</feature>
<feature type="compositionally biased region" description="Polar residues" evidence="2">
    <location>
        <begin position="1056"/>
        <end position="1070"/>
    </location>
</feature>
<feature type="compositionally biased region" description="Basic and acidic residues" evidence="2">
    <location>
        <begin position="679"/>
        <end position="692"/>
    </location>
</feature>
<evidence type="ECO:0000313" key="6">
    <source>
        <dbReference type="Proteomes" id="UP000694680"/>
    </source>
</evidence>
<dbReference type="GO" id="GO:0000775">
    <property type="term" value="C:chromosome, centromeric region"/>
    <property type="evidence" value="ECO:0007669"/>
    <property type="project" value="InterPro"/>
</dbReference>
<feature type="compositionally biased region" description="Polar residues" evidence="2">
    <location>
        <begin position="578"/>
        <end position="591"/>
    </location>
</feature>
<feature type="region of interest" description="Disordered" evidence="2">
    <location>
        <begin position="668"/>
        <end position="692"/>
    </location>
</feature>
<reference evidence="5" key="3">
    <citation type="submission" date="2025-09" db="UniProtKB">
        <authorList>
            <consortium name="Ensembl"/>
        </authorList>
    </citation>
    <scope>IDENTIFICATION</scope>
</reference>
<feature type="coiled-coil region" evidence="1">
    <location>
        <begin position="894"/>
        <end position="971"/>
    </location>
</feature>
<evidence type="ECO:0000259" key="4">
    <source>
        <dbReference type="Pfam" id="PF10490"/>
    </source>
</evidence>
<dbReference type="PANTHER" id="PTHR18874">
    <property type="entry name" value="CMF/LEK/CENP CELL DIVISION-RELATED"/>
    <property type="match status" value="1"/>
</dbReference>
<feature type="region of interest" description="Disordered" evidence="2">
    <location>
        <begin position="1320"/>
        <end position="1339"/>
    </location>
</feature>
<name>A0A8C5E425_GOUWI</name>
<dbReference type="GO" id="GO:0010389">
    <property type="term" value="P:regulation of G2/M transition of mitotic cell cycle"/>
    <property type="evidence" value="ECO:0007669"/>
    <property type="project" value="TreeGrafter"/>
</dbReference>
<dbReference type="GO" id="GO:0000278">
    <property type="term" value="P:mitotic cell cycle"/>
    <property type="evidence" value="ECO:0007669"/>
    <property type="project" value="TreeGrafter"/>
</dbReference>
<dbReference type="Pfam" id="PF10490">
    <property type="entry name" value="CENP-F_C_Rb_bdg"/>
    <property type="match status" value="1"/>
</dbReference>
<feature type="coiled-coil region" evidence="1">
    <location>
        <begin position="20"/>
        <end position="138"/>
    </location>
</feature>
<gene>
    <name evidence="5" type="primary">LOC114470913</name>
</gene>
<dbReference type="InterPro" id="IPR018463">
    <property type="entry name" value="Centromere_CenpF_N"/>
</dbReference>
<reference evidence="5" key="2">
    <citation type="submission" date="2025-08" db="UniProtKB">
        <authorList>
            <consortium name="Ensembl"/>
        </authorList>
    </citation>
    <scope>IDENTIFICATION</scope>
</reference>
<dbReference type="GO" id="GO:0005634">
    <property type="term" value="C:nucleus"/>
    <property type="evidence" value="ECO:0007669"/>
    <property type="project" value="TreeGrafter"/>
</dbReference>
<feature type="region of interest" description="Disordered" evidence="2">
    <location>
        <begin position="146"/>
        <end position="204"/>
    </location>
</feature>
<dbReference type="InterPro" id="IPR043513">
    <property type="entry name" value="Cenp-F"/>
</dbReference>
<keyword evidence="1" id="KW-0175">Coiled coil</keyword>
<dbReference type="Proteomes" id="UP000694680">
    <property type="component" value="Chromosome 10"/>
</dbReference>
<proteinExistence type="predicted"/>
<feature type="compositionally biased region" description="Polar residues" evidence="2">
    <location>
        <begin position="177"/>
        <end position="194"/>
    </location>
</feature>
<feature type="region of interest" description="Disordered" evidence="2">
    <location>
        <begin position="1051"/>
        <end position="1070"/>
    </location>
</feature>